<reference evidence="2" key="1">
    <citation type="submission" date="2019-02" db="EMBL/GenBank/DDBJ databases">
        <authorList>
            <person name="Li S.-H."/>
        </authorList>
    </citation>
    <scope>NUCLEOTIDE SEQUENCE</scope>
    <source>
        <strain evidence="2">IMCC8485</strain>
    </source>
</reference>
<feature type="chain" id="PRO_5045878928" evidence="1">
    <location>
        <begin position="23"/>
        <end position="103"/>
    </location>
</feature>
<feature type="signal peptide" evidence="1">
    <location>
        <begin position="1"/>
        <end position="22"/>
    </location>
</feature>
<protein>
    <submittedName>
        <fullName evidence="2">Uncharacterized protein</fullName>
    </submittedName>
</protein>
<proteinExistence type="predicted"/>
<keyword evidence="3" id="KW-1185">Reference proteome</keyword>
<organism evidence="2 3">
    <name type="scientific">Candidatus Seongchinamella marina</name>
    <dbReference type="NCBI Taxonomy" id="2518990"/>
    <lineage>
        <taxon>Bacteria</taxon>
        <taxon>Pseudomonadati</taxon>
        <taxon>Pseudomonadota</taxon>
        <taxon>Gammaproteobacteria</taxon>
        <taxon>Cellvibrionales</taxon>
        <taxon>Halieaceae</taxon>
        <taxon>Seongchinamella</taxon>
    </lineage>
</organism>
<dbReference type="Proteomes" id="UP001143307">
    <property type="component" value="Unassembled WGS sequence"/>
</dbReference>
<dbReference type="RefSeq" id="WP_279252992.1">
    <property type="nucleotide sequence ID" value="NZ_SHNP01000004.1"/>
</dbReference>
<gene>
    <name evidence="2" type="ORF">EYC87_11400</name>
</gene>
<dbReference type="EMBL" id="SHNP01000004">
    <property type="protein sequence ID" value="MCX2974188.1"/>
    <property type="molecule type" value="Genomic_DNA"/>
</dbReference>
<evidence type="ECO:0000256" key="1">
    <source>
        <dbReference type="SAM" id="SignalP"/>
    </source>
</evidence>
<sequence>MPKLKNVAVITFYCLSAHWAFAEREWPDKQFECQVVTESGARGLVSLQTFTRQDAMQRVVGLQALNDQEVIETAVSVVQCIDLTTDENFYDAAFQGWRDELAE</sequence>
<evidence type="ECO:0000313" key="3">
    <source>
        <dbReference type="Proteomes" id="UP001143307"/>
    </source>
</evidence>
<evidence type="ECO:0000313" key="2">
    <source>
        <dbReference type="EMBL" id="MCX2974188.1"/>
    </source>
</evidence>
<comment type="caution">
    <text evidence="2">The sequence shown here is derived from an EMBL/GenBank/DDBJ whole genome shotgun (WGS) entry which is preliminary data.</text>
</comment>
<name>A0ABT3SW11_9GAMM</name>
<accession>A0ABT3SW11</accession>
<keyword evidence="1" id="KW-0732">Signal</keyword>